<reference evidence="2 3" key="1">
    <citation type="submission" date="2019-07" db="EMBL/GenBank/DDBJ databases">
        <authorList>
            <person name="Zhu P."/>
        </authorList>
    </citation>
    <scope>NUCLEOTIDE SEQUENCE [LARGE SCALE GENOMIC DNA]</scope>
    <source>
        <strain evidence="2 3">SSL-25</strain>
    </source>
</reference>
<gene>
    <name evidence="1" type="ORF">FQU76_00140</name>
    <name evidence="2" type="ORF">FQU76_33600</name>
</gene>
<sequence length="508" mass="56675">MSGEHGQAAQGRVIRVRPDGLLPGAVLAQSLDNQWAGAELTKRMVRRGKGFREVAAERERDVRAEYFRSLINTRQVVANRVFFYNNPAMSRDLVEGGSARRAHQQLLAEGALIPFLLNEREPTERPAGMDLDEAGFNAWRDTVESMPSGERMTCVRMSWNDQENVRDARSALFNPFAARVQGLTAKDIPLLASQLGVRADLLGPFSERIGEVVQSSNELRTQGALVTRNHLYERFVSLPGSRVSDGRFDRRKPFAGEVKQLLDLIYNVNLADALEMYPLTPADSLRRVILQEWRDLRVQTSQDVIRDPEEVVRYLQRQIFATVQDRLTPAGIDALELEDVRTLRQTDEWQVYMSAFDTLVADPGTFQERVHQVFSGYVGLNSRIVALSQRRRSDASGETRWAPVVEVAVSIGGSMITAVTGDGAWAVTGSLGGAVAGAYGGSVQLILRNRAAGRREQKFAREIAAIRFDSVREWEQLQELVRRLPGYRETRAAGAATGSSTTQEIPEY</sequence>
<evidence type="ECO:0000313" key="2">
    <source>
        <dbReference type="EMBL" id="QDY80636.1"/>
    </source>
</evidence>
<accession>A0A5B8JGN2</accession>
<dbReference type="Proteomes" id="UP000320580">
    <property type="component" value="Chromosome"/>
</dbReference>
<proteinExistence type="predicted"/>
<dbReference type="EMBL" id="CP042266">
    <property type="protein sequence ID" value="QDY75162.1"/>
    <property type="molecule type" value="Genomic_DNA"/>
</dbReference>
<dbReference type="OrthoDB" id="3322815at2"/>
<dbReference type="KEGG" id="sqz:FQU76_00140"/>
<dbReference type="AlphaFoldDB" id="A0A5B8JGN2"/>
<evidence type="ECO:0000313" key="3">
    <source>
        <dbReference type="Proteomes" id="UP000320580"/>
    </source>
</evidence>
<keyword evidence="3" id="KW-1185">Reference proteome</keyword>
<dbReference type="EMBL" id="CP042266">
    <property type="protein sequence ID" value="QDY80636.1"/>
    <property type="molecule type" value="Genomic_DNA"/>
</dbReference>
<name>A0A5B8JGN2_9ACTN</name>
<organism evidence="2 3">
    <name type="scientific">Streptomyces qinzhouensis</name>
    <dbReference type="NCBI Taxonomy" id="2599401"/>
    <lineage>
        <taxon>Bacteria</taxon>
        <taxon>Bacillati</taxon>
        <taxon>Actinomycetota</taxon>
        <taxon>Actinomycetes</taxon>
        <taxon>Kitasatosporales</taxon>
        <taxon>Streptomycetaceae</taxon>
        <taxon>Streptomyces</taxon>
    </lineage>
</organism>
<protein>
    <submittedName>
        <fullName evidence="2">Uncharacterized protein</fullName>
    </submittedName>
</protein>
<evidence type="ECO:0000313" key="1">
    <source>
        <dbReference type="EMBL" id="QDY75162.1"/>
    </source>
</evidence>
<dbReference type="KEGG" id="sqz:FQU76_33600"/>